<reference evidence="2" key="1">
    <citation type="submission" date="2019-03" db="EMBL/GenBank/DDBJ databases">
        <title>Single cell metagenomics reveals metabolic interactions within the superorganism composed of flagellate Streblomastix strix and complex community of Bacteroidetes bacteria on its surface.</title>
        <authorList>
            <person name="Treitli S.C."/>
            <person name="Kolisko M."/>
            <person name="Husnik F."/>
            <person name="Keeling P."/>
            <person name="Hampl V."/>
        </authorList>
    </citation>
    <scope>NUCLEOTIDE SEQUENCE</scope>
    <source>
        <strain evidence="2">STM</strain>
    </source>
</reference>
<name>A0A5J4QGG2_9ZZZZ</name>
<dbReference type="InterPro" id="IPR008979">
    <property type="entry name" value="Galactose-bd-like_sf"/>
</dbReference>
<dbReference type="InterPro" id="IPR013783">
    <property type="entry name" value="Ig-like_fold"/>
</dbReference>
<protein>
    <recommendedName>
        <fullName evidence="1">F5/8 type C domain-containing protein</fullName>
    </recommendedName>
</protein>
<feature type="domain" description="F5/8 type C" evidence="1">
    <location>
        <begin position="254"/>
        <end position="374"/>
    </location>
</feature>
<proteinExistence type="predicted"/>
<evidence type="ECO:0000313" key="2">
    <source>
        <dbReference type="EMBL" id="KAA6320655.1"/>
    </source>
</evidence>
<gene>
    <name evidence="2" type="ORF">EZS27_029599</name>
</gene>
<dbReference type="PROSITE" id="PS51257">
    <property type="entry name" value="PROKAR_LIPOPROTEIN"/>
    <property type="match status" value="1"/>
</dbReference>
<dbReference type="PROSITE" id="PS50022">
    <property type="entry name" value="FA58C_3"/>
    <property type="match status" value="1"/>
</dbReference>
<dbReference type="Gene3D" id="2.60.120.260">
    <property type="entry name" value="Galactose-binding domain-like"/>
    <property type="match status" value="1"/>
</dbReference>
<comment type="caution">
    <text evidence="2">The sequence shown here is derived from an EMBL/GenBank/DDBJ whole genome shotgun (WGS) entry which is preliminary data.</text>
</comment>
<dbReference type="Pfam" id="PF00754">
    <property type="entry name" value="F5_F8_type_C"/>
    <property type="match status" value="1"/>
</dbReference>
<evidence type="ECO:0000259" key="1">
    <source>
        <dbReference type="PROSITE" id="PS50022"/>
    </source>
</evidence>
<dbReference type="SUPFAM" id="SSF49785">
    <property type="entry name" value="Galactose-binding domain-like"/>
    <property type="match status" value="1"/>
</dbReference>
<organism evidence="2">
    <name type="scientific">termite gut metagenome</name>
    <dbReference type="NCBI Taxonomy" id="433724"/>
    <lineage>
        <taxon>unclassified sequences</taxon>
        <taxon>metagenomes</taxon>
        <taxon>organismal metagenomes</taxon>
    </lineage>
</organism>
<accession>A0A5J4QGG2</accession>
<dbReference type="EMBL" id="SNRY01003524">
    <property type="protein sequence ID" value="KAA6320655.1"/>
    <property type="molecule type" value="Genomic_DNA"/>
</dbReference>
<dbReference type="AlphaFoldDB" id="A0A5J4QGG2"/>
<dbReference type="Gene3D" id="2.60.40.10">
    <property type="entry name" value="Immunoglobulins"/>
    <property type="match status" value="1"/>
</dbReference>
<dbReference type="Pfam" id="PF16389">
    <property type="entry name" value="DUF4998"/>
    <property type="match status" value="1"/>
</dbReference>
<dbReference type="InterPro" id="IPR000421">
    <property type="entry name" value="FA58C"/>
</dbReference>
<sequence>MKKLAYFLIIICLLGFFSCKEMDSTYEQFVVPNGIIYPQKADSLKVYPGLNKVRITWQKGKDPKVVKAKVYWNNYTDSLAFSVPENDIVSVDIGDLDESEYTFYVRTFDAEGNASVITEVSGKVYGETYLDAISNRSINSLSTSGNGLITIGWGPADIANGAAYMEVVYTDNLDGDEQTVRTPASESVTNITDYGANLRYRTVFMPDILAIEPFPIKTEYQEVSGYFFFNKTNWKVLAYSSQLNASYSANNAIDGQTTNRWITTNTAYPHSITLDMNAVVTVAQLAVWPSIEAVPAGTIDTRFPTRIRFEVSLDNLAWKNLGEYDSDNTVNIRGARFFDVPPTSARYYRLTGLETTPGQDGLYMILGELDVYCK</sequence>